<comment type="caution">
    <text evidence="1">The sequence shown here is derived from an EMBL/GenBank/DDBJ whole genome shotgun (WGS) entry which is preliminary data.</text>
</comment>
<proteinExistence type="predicted"/>
<gene>
    <name evidence="1" type="ORF">J1N35_007213</name>
</gene>
<dbReference type="AlphaFoldDB" id="A0A9D4AFD4"/>
<dbReference type="Proteomes" id="UP000828251">
    <property type="component" value="Unassembled WGS sequence"/>
</dbReference>
<evidence type="ECO:0000313" key="1">
    <source>
        <dbReference type="EMBL" id="KAH1113835.1"/>
    </source>
</evidence>
<dbReference type="EMBL" id="JAIQCV010000003">
    <property type="protein sequence ID" value="KAH1113835.1"/>
    <property type="molecule type" value="Genomic_DNA"/>
</dbReference>
<name>A0A9D4AFD4_9ROSI</name>
<organism evidence="1 2">
    <name type="scientific">Gossypium stocksii</name>
    <dbReference type="NCBI Taxonomy" id="47602"/>
    <lineage>
        <taxon>Eukaryota</taxon>
        <taxon>Viridiplantae</taxon>
        <taxon>Streptophyta</taxon>
        <taxon>Embryophyta</taxon>
        <taxon>Tracheophyta</taxon>
        <taxon>Spermatophyta</taxon>
        <taxon>Magnoliopsida</taxon>
        <taxon>eudicotyledons</taxon>
        <taxon>Gunneridae</taxon>
        <taxon>Pentapetalae</taxon>
        <taxon>rosids</taxon>
        <taxon>malvids</taxon>
        <taxon>Malvales</taxon>
        <taxon>Malvaceae</taxon>
        <taxon>Malvoideae</taxon>
        <taxon>Gossypium</taxon>
    </lineage>
</organism>
<sequence>MRPLMRHRYVCLSGASRNASGEILASKTAVYRVVASPFTAEAHTSANIMAHELAIEAIRSGSRTYLLGGLPE</sequence>
<evidence type="ECO:0000313" key="2">
    <source>
        <dbReference type="Proteomes" id="UP000828251"/>
    </source>
</evidence>
<keyword evidence="2" id="KW-1185">Reference proteome</keyword>
<reference evidence="1 2" key="1">
    <citation type="journal article" date="2021" name="Plant Biotechnol. J.">
        <title>Multi-omics assisted identification of the key and species-specific regulatory components of drought-tolerant mechanisms in Gossypium stocksii.</title>
        <authorList>
            <person name="Yu D."/>
            <person name="Ke L."/>
            <person name="Zhang D."/>
            <person name="Wu Y."/>
            <person name="Sun Y."/>
            <person name="Mei J."/>
            <person name="Sun J."/>
            <person name="Sun Y."/>
        </authorList>
    </citation>
    <scope>NUCLEOTIDE SEQUENCE [LARGE SCALE GENOMIC DNA]</scope>
    <source>
        <strain evidence="2">cv. E1</strain>
        <tissue evidence="1">Leaf</tissue>
    </source>
</reference>
<accession>A0A9D4AFD4</accession>
<protein>
    <submittedName>
        <fullName evidence="1">Uncharacterized protein</fullName>
    </submittedName>
</protein>